<comment type="caution">
    <text evidence="2">The sequence shown here is derived from an EMBL/GenBank/DDBJ whole genome shotgun (WGS) entry which is preliminary data.</text>
</comment>
<dbReference type="OrthoDB" id="1092431at2"/>
<dbReference type="PROSITE" id="PS50042">
    <property type="entry name" value="CNMP_BINDING_3"/>
    <property type="match status" value="1"/>
</dbReference>
<dbReference type="Proteomes" id="UP000282423">
    <property type="component" value="Unassembled WGS sequence"/>
</dbReference>
<sequence>MDHQSIIESINKHIALSENELLIFLSSLKRKKIDRKSLILAQGQVCEYIYFVESGALRAFYLDESGKESTIMFAIKDWWVTDMYCFINQKPSMLMIEAIEDSLVYQLKKTDLDDLYINVPQFEKLFRILMQNAYIREQLRVIDNLSLSAEERYEIFINKYPEVAHKVKQKQIASYLGITAEFLSMIKNKKAKT</sequence>
<organism evidence="2 3">
    <name type="scientific">Sphingobacterium puteale</name>
    <dbReference type="NCBI Taxonomy" id="2420510"/>
    <lineage>
        <taxon>Bacteria</taxon>
        <taxon>Pseudomonadati</taxon>
        <taxon>Bacteroidota</taxon>
        <taxon>Sphingobacteriia</taxon>
        <taxon>Sphingobacteriales</taxon>
        <taxon>Sphingobacteriaceae</taxon>
        <taxon>Sphingobacterium</taxon>
    </lineage>
</organism>
<dbReference type="EMBL" id="RBWS01000026">
    <property type="protein sequence ID" value="RKO68757.1"/>
    <property type="molecule type" value="Genomic_DNA"/>
</dbReference>
<gene>
    <name evidence="2" type="ORF">D7322_25525</name>
</gene>
<accession>A0A420VR65</accession>
<dbReference type="Gene3D" id="2.60.120.10">
    <property type="entry name" value="Jelly Rolls"/>
    <property type="match status" value="1"/>
</dbReference>
<dbReference type="InterPro" id="IPR000595">
    <property type="entry name" value="cNMP-bd_dom"/>
</dbReference>
<evidence type="ECO:0000313" key="2">
    <source>
        <dbReference type="EMBL" id="RKO68757.1"/>
    </source>
</evidence>
<name>A0A420VR65_9SPHI</name>
<evidence type="ECO:0000259" key="1">
    <source>
        <dbReference type="PROSITE" id="PS50042"/>
    </source>
</evidence>
<protein>
    <submittedName>
        <fullName evidence="2">Crp/Fnr family transcriptional regulator</fullName>
    </submittedName>
</protein>
<keyword evidence="3" id="KW-1185">Reference proteome</keyword>
<dbReference type="InterPro" id="IPR018490">
    <property type="entry name" value="cNMP-bd_dom_sf"/>
</dbReference>
<dbReference type="RefSeq" id="WP_121127010.1">
    <property type="nucleotide sequence ID" value="NZ_RBWS01000026.1"/>
</dbReference>
<dbReference type="CDD" id="cd00038">
    <property type="entry name" value="CAP_ED"/>
    <property type="match status" value="1"/>
</dbReference>
<feature type="domain" description="Cyclic nucleotide-binding" evidence="1">
    <location>
        <begin position="16"/>
        <end position="115"/>
    </location>
</feature>
<dbReference type="SUPFAM" id="SSF51206">
    <property type="entry name" value="cAMP-binding domain-like"/>
    <property type="match status" value="1"/>
</dbReference>
<proteinExistence type="predicted"/>
<dbReference type="InterPro" id="IPR014710">
    <property type="entry name" value="RmlC-like_jellyroll"/>
</dbReference>
<dbReference type="Pfam" id="PF00027">
    <property type="entry name" value="cNMP_binding"/>
    <property type="match status" value="1"/>
</dbReference>
<evidence type="ECO:0000313" key="3">
    <source>
        <dbReference type="Proteomes" id="UP000282423"/>
    </source>
</evidence>
<dbReference type="AlphaFoldDB" id="A0A420VR65"/>
<reference evidence="2 3" key="1">
    <citation type="submission" date="2018-10" db="EMBL/GenBank/DDBJ databases">
        <title>Sphingobacterium sp. M05W1-28.</title>
        <authorList>
            <person name="Cai H."/>
        </authorList>
    </citation>
    <scope>NUCLEOTIDE SEQUENCE [LARGE SCALE GENOMIC DNA]</scope>
    <source>
        <strain evidence="2 3">M05W1-28</strain>
    </source>
</reference>